<reference evidence="11" key="1">
    <citation type="journal article" date="2017" name="Proc. Natl. Acad. Sci. U.S.A.">
        <title>Simulation of Deepwater Horizon oil plume reveals substrate specialization within a complex community of hydrocarbon-degraders.</title>
        <authorList>
            <person name="Hu P."/>
            <person name="Dubinsky E.A."/>
            <person name="Probst A.J."/>
            <person name="Wang J."/>
            <person name="Sieber C.M.K."/>
            <person name="Tom L.M."/>
            <person name="Gardinali P."/>
            <person name="Banfield J.F."/>
            <person name="Atlas R.M."/>
            <person name="Andersen G.L."/>
        </authorList>
    </citation>
    <scope>NUCLEOTIDE SEQUENCE [LARGE SCALE GENOMIC DNA]</scope>
</reference>
<feature type="active site" description="Proton donor/acceptor" evidence="7">
    <location>
        <position position="112"/>
    </location>
</feature>
<dbReference type="InterPro" id="IPR038063">
    <property type="entry name" value="Transpep_catalytic_dom"/>
</dbReference>
<dbReference type="Pfam" id="PF03734">
    <property type="entry name" value="YkuD"/>
    <property type="match status" value="1"/>
</dbReference>
<feature type="chain" id="PRO_5012938276" description="L,D-TPase catalytic domain-containing protein" evidence="8">
    <location>
        <begin position="19"/>
        <end position="175"/>
    </location>
</feature>
<dbReference type="Gene3D" id="2.40.440.10">
    <property type="entry name" value="L,D-transpeptidase catalytic domain-like"/>
    <property type="match status" value="1"/>
</dbReference>
<dbReference type="PANTHER" id="PTHR36699:SF1">
    <property type="entry name" value="L,D-TRANSPEPTIDASE YAFK-RELATED"/>
    <property type="match status" value="1"/>
</dbReference>
<dbReference type="Proteomes" id="UP000196531">
    <property type="component" value="Unassembled WGS sequence"/>
</dbReference>
<keyword evidence="5 7" id="KW-0573">Peptidoglycan synthesis</keyword>
<dbReference type="UniPathway" id="UPA00219"/>
<evidence type="ECO:0000256" key="8">
    <source>
        <dbReference type="SAM" id="SignalP"/>
    </source>
</evidence>
<dbReference type="PROSITE" id="PS52029">
    <property type="entry name" value="LD_TPASE"/>
    <property type="match status" value="1"/>
</dbReference>
<evidence type="ECO:0000313" key="10">
    <source>
        <dbReference type="EMBL" id="OUR96500.1"/>
    </source>
</evidence>
<dbReference type="GO" id="GO:0009252">
    <property type="term" value="P:peptidoglycan biosynthetic process"/>
    <property type="evidence" value="ECO:0007669"/>
    <property type="project" value="UniProtKB-UniPathway"/>
</dbReference>
<dbReference type="GO" id="GO:0004180">
    <property type="term" value="F:carboxypeptidase activity"/>
    <property type="evidence" value="ECO:0007669"/>
    <property type="project" value="UniProtKB-ARBA"/>
</dbReference>
<feature type="domain" description="L,D-TPase catalytic" evidence="9">
    <location>
        <begin position="21"/>
        <end position="174"/>
    </location>
</feature>
<dbReference type="SUPFAM" id="SSF141523">
    <property type="entry name" value="L,D-transpeptidase catalytic domain-like"/>
    <property type="match status" value="1"/>
</dbReference>
<keyword evidence="8" id="KW-0732">Signal</keyword>
<name>A0A1Y5FCC6_9BACT</name>
<dbReference type="AlphaFoldDB" id="A0A1Y5FCC6"/>
<dbReference type="GO" id="GO:0008360">
    <property type="term" value="P:regulation of cell shape"/>
    <property type="evidence" value="ECO:0007669"/>
    <property type="project" value="UniProtKB-UniRule"/>
</dbReference>
<evidence type="ECO:0000256" key="3">
    <source>
        <dbReference type="ARBA" id="ARBA00022679"/>
    </source>
</evidence>
<accession>A0A1Y5FCC6</accession>
<keyword evidence="3" id="KW-0808">Transferase</keyword>
<dbReference type="GO" id="GO:0016740">
    <property type="term" value="F:transferase activity"/>
    <property type="evidence" value="ECO:0007669"/>
    <property type="project" value="UniProtKB-KW"/>
</dbReference>
<evidence type="ECO:0000256" key="2">
    <source>
        <dbReference type="ARBA" id="ARBA00005992"/>
    </source>
</evidence>
<evidence type="ECO:0000259" key="9">
    <source>
        <dbReference type="PROSITE" id="PS52029"/>
    </source>
</evidence>
<dbReference type="PANTHER" id="PTHR36699">
    <property type="entry name" value="LD-TRANSPEPTIDASE"/>
    <property type="match status" value="1"/>
</dbReference>
<evidence type="ECO:0000256" key="1">
    <source>
        <dbReference type="ARBA" id="ARBA00004752"/>
    </source>
</evidence>
<comment type="caution">
    <text evidence="10">The sequence shown here is derived from an EMBL/GenBank/DDBJ whole genome shotgun (WGS) entry which is preliminary data.</text>
</comment>
<dbReference type="InterPro" id="IPR005490">
    <property type="entry name" value="LD_TPept_cat_dom"/>
</dbReference>
<organism evidence="10 11">
    <name type="scientific">Halobacteriovorax marinus</name>
    <dbReference type="NCBI Taxonomy" id="97084"/>
    <lineage>
        <taxon>Bacteria</taxon>
        <taxon>Pseudomonadati</taxon>
        <taxon>Bdellovibrionota</taxon>
        <taxon>Bacteriovoracia</taxon>
        <taxon>Bacteriovoracales</taxon>
        <taxon>Halobacteriovoraceae</taxon>
        <taxon>Halobacteriovorax</taxon>
    </lineage>
</organism>
<feature type="active site" description="Nucleophile" evidence="7">
    <location>
        <position position="150"/>
    </location>
</feature>
<evidence type="ECO:0000256" key="7">
    <source>
        <dbReference type="PROSITE-ProRule" id="PRU01373"/>
    </source>
</evidence>
<sequence>MKSIILIITFLLSFSSLAQVTRINIHKGRRTLELVDHKRRVIKTFDIMLGRSPLGTKIKRGDNKTPEGIYKVDWRNSKSKYRLSLHINYPNKLDLKRSRALGVDPGDNIFIHGMPTHLGTISDIFNSLGIESGTDMVNYALSFMDWTRGCIALSNSDIEEVWKLTPNGAQVVIYP</sequence>
<evidence type="ECO:0000256" key="6">
    <source>
        <dbReference type="ARBA" id="ARBA00023316"/>
    </source>
</evidence>
<evidence type="ECO:0000256" key="4">
    <source>
        <dbReference type="ARBA" id="ARBA00022960"/>
    </source>
</evidence>
<evidence type="ECO:0000256" key="5">
    <source>
        <dbReference type="ARBA" id="ARBA00022984"/>
    </source>
</evidence>
<feature type="signal peptide" evidence="8">
    <location>
        <begin position="1"/>
        <end position="18"/>
    </location>
</feature>
<gene>
    <name evidence="10" type="ORF">A9Q84_09125</name>
</gene>
<proteinExistence type="inferred from homology"/>
<dbReference type="CDD" id="cd16913">
    <property type="entry name" value="YkuD_like"/>
    <property type="match status" value="1"/>
</dbReference>
<comment type="similarity">
    <text evidence="2">Belongs to the YkuD family.</text>
</comment>
<dbReference type="EMBL" id="MAAO01000006">
    <property type="protein sequence ID" value="OUR96500.1"/>
    <property type="molecule type" value="Genomic_DNA"/>
</dbReference>
<evidence type="ECO:0000313" key="11">
    <source>
        <dbReference type="Proteomes" id="UP000196531"/>
    </source>
</evidence>
<protein>
    <recommendedName>
        <fullName evidence="9">L,D-TPase catalytic domain-containing protein</fullName>
    </recommendedName>
</protein>
<keyword evidence="6 7" id="KW-0961">Cell wall biogenesis/degradation</keyword>
<comment type="pathway">
    <text evidence="1 7">Cell wall biogenesis; peptidoglycan biosynthesis.</text>
</comment>
<dbReference type="GO" id="GO:0071555">
    <property type="term" value="P:cell wall organization"/>
    <property type="evidence" value="ECO:0007669"/>
    <property type="project" value="UniProtKB-UniRule"/>
</dbReference>
<keyword evidence="4 7" id="KW-0133">Cell shape</keyword>